<name>W9WFU3_9EURO</name>
<feature type="transmembrane region" description="Helical" evidence="6">
    <location>
        <begin position="166"/>
        <end position="186"/>
    </location>
</feature>
<dbReference type="OrthoDB" id="2417308at2759"/>
<dbReference type="PIRSF" id="PIRSF006060">
    <property type="entry name" value="AA_transporter"/>
    <property type="match status" value="1"/>
</dbReference>
<feature type="transmembrane region" description="Helical" evidence="6">
    <location>
        <begin position="373"/>
        <end position="395"/>
    </location>
</feature>
<comment type="subcellular location">
    <subcellularLocation>
        <location evidence="1">Membrane</location>
        <topology evidence="1">Multi-pass membrane protein</topology>
    </subcellularLocation>
</comment>
<dbReference type="Proteomes" id="UP000019473">
    <property type="component" value="Unassembled WGS sequence"/>
</dbReference>
<evidence type="ECO:0008006" key="9">
    <source>
        <dbReference type="Google" id="ProtNLM"/>
    </source>
</evidence>
<feature type="transmembrane region" description="Helical" evidence="6">
    <location>
        <begin position="275"/>
        <end position="296"/>
    </location>
</feature>
<feature type="transmembrane region" description="Helical" evidence="6">
    <location>
        <begin position="474"/>
        <end position="494"/>
    </location>
</feature>
<dbReference type="GO" id="GO:0022857">
    <property type="term" value="F:transmembrane transporter activity"/>
    <property type="evidence" value="ECO:0007669"/>
    <property type="project" value="InterPro"/>
</dbReference>
<dbReference type="GO" id="GO:0016020">
    <property type="term" value="C:membrane"/>
    <property type="evidence" value="ECO:0007669"/>
    <property type="project" value="UniProtKB-SubCell"/>
</dbReference>
<protein>
    <recommendedName>
        <fullName evidence="9">Choline transporter</fullName>
    </recommendedName>
</protein>
<dbReference type="eggNOG" id="KOG1289">
    <property type="taxonomic scope" value="Eukaryota"/>
</dbReference>
<feature type="transmembrane region" description="Helical" evidence="6">
    <location>
        <begin position="235"/>
        <end position="254"/>
    </location>
</feature>
<dbReference type="Gene3D" id="1.20.1740.10">
    <property type="entry name" value="Amino acid/polyamine transporter I"/>
    <property type="match status" value="1"/>
</dbReference>
<keyword evidence="2" id="KW-0813">Transport</keyword>
<comment type="caution">
    <text evidence="7">The sequence shown here is derived from an EMBL/GenBank/DDBJ whole genome shotgun (WGS) entry which is preliminary data.</text>
</comment>
<dbReference type="VEuPathDB" id="FungiDB:A1O7_07736"/>
<accession>W9WFU3</accession>
<feature type="transmembrane region" description="Helical" evidence="6">
    <location>
        <begin position="47"/>
        <end position="70"/>
    </location>
</feature>
<feature type="transmembrane region" description="Helical" evidence="6">
    <location>
        <begin position="325"/>
        <end position="352"/>
    </location>
</feature>
<feature type="transmembrane region" description="Helical" evidence="6">
    <location>
        <begin position="76"/>
        <end position="102"/>
    </location>
</feature>
<dbReference type="PANTHER" id="PTHR45649:SF11">
    <property type="entry name" value="TRANSPORTER, PUTATIVE (EUROFUNG)-RELATED"/>
    <property type="match status" value="1"/>
</dbReference>
<feature type="transmembrane region" description="Helical" evidence="6">
    <location>
        <begin position="446"/>
        <end position="468"/>
    </location>
</feature>
<feature type="transmembrane region" description="Helical" evidence="6">
    <location>
        <begin position="195"/>
        <end position="215"/>
    </location>
</feature>
<feature type="transmembrane region" description="Helical" evidence="6">
    <location>
        <begin position="401"/>
        <end position="425"/>
    </location>
</feature>
<dbReference type="STRING" id="1182544.W9WFU3"/>
<keyword evidence="8" id="KW-1185">Reference proteome</keyword>
<evidence type="ECO:0000256" key="2">
    <source>
        <dbReference type="ARBA" id="ARBA00022448"/>
    </source>
</evidence>
<dbReference type="Pfam" id="PF13520">
    <property type="entry name" value="AA_permease_2"/>
    <property type="match status" value="1"/>
</dbReference>
<evidence type="ECO:0000256" key="6">
    <source>
        <dbReference type="SAM" id="Phobius"/>
    </source>
</evidence>
<dbReference type="PANTHER" id="PTHR45649">
    <property type="entry name" value="AMINO-ACID PERMEASE BAT1"/>
    <property type="match status" value="1"/>
</dbReference>
<evidence type="ECO:0000256" key="4">
    <source>
        <dbReference type="ARBA" id="ARBA00022989"/>
    </source>
</evidence>
<dbReference type="GeneID" id="19182308"/>
<organism evidence="7 8">
    <name type="scientific">Cladophialophora yegresii CBS 114405</name>
    <dbReference type="NCBI Taxonomy" id="1182544"/>
    <lineage>
        <taxon>Eukaryota</taxon>
        <taxon>Fungi</taxon>
        <taxon>Dikarya</taxon>
        <taxon>Ascomycota</taxon>
        <taxon>Pezizomycotina</taxon>
        <taxon>Eurotiomycetes</taxon>
        <taxon>Chaetothyriomycetidae</taxon>
        <taxon>Chaetothyriales</taxon>
        <taxon>Herpotrichiellaceae</taxon>
        <taxon>Cladophialophora</taxon>
    </lineage>
</organism>
<evidence type="ECO:0000256" key="3">
    <source>
        <dbReference type="ARBA" id="ARBA00022692"/>
    </source>
</evidence>
<keyword evidence="4 6" id="KW-1133">Transmembrane helix</keyword>
<gene>
    <name evidence="7" type="ORF">A1O7_07736</name>
</gene>
<dbReference type="EMBL" id="AMGW01000005">
    <property type="protein sequence ID" value="EXJ57389.1"/>
    <property type="molecule type" value="Genomic_DNA"/>
</dbReference>
<dbReference type="AlphaFoldDB" id="W9WFU3"/>
<dbReference type="RefSeq" id="XP_007759923.1">
    <property type="nucleotide sequence ID" value="XM_007761733.1"/>
</dbReference>
<proteinExistence type="predicted"/>
<keyword evidence="5 6" id="KW-0472">Membrane</keyword>
<evidence type="ECO:0000256" key="5">
    <source>
        <dbReference type="ARBA" id="ARBA00023136"/>
    </source>
</evidence>
<evidence type="ECO:0000313" key="8">
    <source>
        <dbReference type="Proteomes" id="UP000019473"/>
    </source>
</evidence>
<evidence type="ECO:0000313" key="7">
    <source>
        <dbReference type="EMBL" id="EXJ57389.1"/>
    </source>
</evidence>
<sequence>MDKGKSTVAPADRSSMDVTGLSADEIQLRLQGHVGELPRQFGTLATISLAFTITNSWIGISAVFVTPLFAGAGPAIFWGILVAAVACSFINAGLAELASAFPSSGGQYHFAFMVAPPRYRAPIAFIAGWLSVVAWWMTAASACIYCAQICVNLASFFNPEYVWTQWQVYLVYVALTCLAVAIFVLLPTLMPKTEIVFFAASLVGFLVFCIAVLAASKTKQSGRTVFVEWVNLTGWNDGIAFFLGVGSCMYVFLATDAATHIAEEMPNPSRNVPRAIGMTMVIGASTSLVWAVAFLFSTNDLDEVAGSYLPILTVFYQALHNQGGAAFLAVWLLVVYYGATISCFLTAGRLTWAFARDNGLPFSRFFAKVHPTLQVPVNASLLTMVFCILYGLIYIGSTTAFNSFISLSILGLNITYAIPQAIVLVRGRANVLPARPFNLGPLLGPFCNLFSVVWTLFYTVLFSFPVFLPVTAQNMNYVSVVLVGVSLITLALWWGGKRKTFTGPSIQIDGLEVLSAAATGSLATGPSQAGVLATSKEEASAAA</sequence>
<keyword evidence="3 6" id="KW-0812">Transmembrane</keyword>
<dbReference type="InterPro" id="IPR002293">
    <property type="entry name" value="AA/rel_permease1"/>
</dbReference>
<reference evidence="7 8" key="1">
    <citation type="submission" date="2013-03" db="EMBL/GenBank/DDBJ databases">
        <title>The Genome Sequence of Cladophialophora yegresii CBS 114405.</title>
        <authorList>
            <consortium name="The Broad Institute Genomics Platform"/>
            <person name="Cuomo C."/>
            <person name="de Hoog S."/>
            <person name="Gorbushina A."/>
            <person name="Walker B."/>
            <person name="Young S.K."/>
            <person name="Zeng Q."/>
            <person name="Gargeya S."/>
            <person name="Fitzgerald M."/>
            <person name="Haas B."/>
            <person name="Abouelleil A."/>
            <person name="Allen A.W."/>
            <person name="Alvarado L."/>
            <person name="Arachchi H.M."/>
            <person name="Berlin A.M."/>
            <person name="Chapman S.B."/>
            <person name="Gainer-Dewar J."/>
            <person name="Goldberg J."/>
            <person name="Griggs A."/>
            <person name="Gujja S."/>
            <person name="Hansen M."/>
            <person name="Howarth C."/>
            <person name="Imamovic A."/>
            <person name="Ireland A."/>
            <person name="Larimer J."/>
            <person name="McCowan C."/>
            <person name="Murphy C."/>
            <person name="Pearson M."/>
            <person name="Poon T.W."/>
            <person name="Priest M."/>
            <person name="Roberts A."/>
            <person name="Saif S."/>
            <person name="Shea T."/>
            <person name="Sisk P."/>
            <person name="Sykes S."/>
            <person name="Wortman J."/>
            <person name="Nusbaum C."/>
            <person name="Birren B."/>
        </authorList>
    </citation>
    <scope>NUCLEOTIDE SEQUENCE [LARGE SCALE GENOMIC DNA]</scope>
    <source>
        <strain evidence="7 8">CBS 114405</strain>
    </source>
</reference>
<evidence type="ECO:0000256" key="1">
    <source>
        <dbReference type="ARBA" id="ARBA00004141"/>
    </source>
</evidence>
<feature type="transmembrane region" description="Helical" evidence="6">
    <location>
        <begin position="123"/>
        <end position="154"/>
    </location>
</feature>
<dbReference type="HOGENOM" id="CLU_004495_2_4_1"/>